<dbReference type="PANTHER" id="PTHR11439">
    <property type="entry name" value="GAG-POL-RELATED RETROTRANSPOSON"/>
    <property type="match status" value="1"/>
</dbReference>
<dbReference type="CDD" id="cd09272">
    <property type="entry name" value="RNase_HI_RT_Ty1"/>
    <property type="match status" value="1"/>
</dbReference>
<gene>
    <name evidence="2" type="primary">LOC107820053</name>
</gene>
<dbReference type="PaxDb" id="4097-A0A1S4CLC7"/>
<dbReference type="STRING" id="4097.A0A1S4CLC7"/>
<accession>A0A1S4CLC7</accession>
<evidence type="ECO:0000259" key="1">
    <source>
        <dbReference type="Pfam" id="PF07727"/>
    </source>
</evidence>
<proteinExistence type="predicted"/>
<dbReference type="OrthoDB" id="414945at2759"/>
<name>A0A1S4CLC7_TOBAC</name>
<dbReference type="InterPro" id="IPR013103">
    <property type="entry name" value="RVT_2"/>
</dbReference>
<sequence length="296" mass="33403">MKFPVGITPPAPNMVCRLKKSLYGLRQASQQWYARLTASLNFKEIWGFYFFGVCVDDILLTGNNVAELDDLKLFLDDEFKIKDLGHLSYFLGIEVLRESSGLIPTQRKFALELLSKFDCLGLTSTSSSLDPSVKLHADDGTLLPDPTVYRRIFGKLNFLTHTHPDLSFVVQHLSQFMQAPRVSHLSAAFHCLRYLLLDPGMGLFMSAAPSLDLMAFCDSDWGSCPDSRRSISGSMRQVVAELTWLVRLLDDLSIPPSLSVPLHSDSQVEIHIATNPVFHERTKHVELDCHFVRQQF</sequence>
<evidence type="ECO:0000313" key="2">
    <source>
        <dbReference type="RefSeq" id="XP_016501744.1"/>
    </source>
</evidence>
<dbReference type="SUPFAM" id="SSF56672">
    <property type="entry name" value="DNA/RNA polymerases"/>
    <property type="match status" value="1"/>
</dbReference>
<dbReference type="InterPro" id="IPR043502">
    <property type="entry name" value="DNA/RNA_pol_sf"/>
</dbReference>
<organism evidence="2">
    <name type="scientific">Nicotiana tabacum</name>
    <name type="common">Common tobacco</name>
    <dbReference type="NCBI Taxonomy" id="4097"/>
    <lineage>
        <taxon>Eukaryota</taxon>
        <taxon>Viridiplantae</taxon>
        <taxon>Streptophyta</taxon>
        <taxon>Embryophyta</taxon>
        <taxon>Tracheophyta</taxon>
        <taxon>Spermatophyta</taxon>
        <taxon>Magnoliopsida</taxon>
        <taxon>eudicotyledons</taxon>
        <taxon>Gunneridae</taxon>
        <taxon>Pentapetalae</taxon>
        <taxon>asterids</taxon>
        <taxon>lamiids</taxon>
        <taxon>Solanales</taxon>
        <taxon>Solanaceae</taxon>
        <taxon>Nicotianoideae</taxon>
        <taxon>Nicotianeae</taxon>
        <taxon>Nicotiana</taxon>
    </lineage>
</organism>
<dbReference type="PANTHER" id="PTHR11439:SF447">
    <property type="entry name" value="REVERSE TRANSCRIPTASE TY1_COPIA-TYPE DOMAIN-CONTAINING PROTEIN"/>
    <property type="match status" value="1"/>
</dbReference>
<feature type="domain" description="Reverse transcriptase Ty1/copia-type" evidence="1">
    <location>
        <begin position="1"/>
        <end position="120"/>
    </location>
</feature>
<dbReference type="Pfam" id="PF07727">
    <property type="entry name" value="RVT_2"/>
    <property type="match status" value="1"/>
</dbReference>
<protein>
    <submittedName>
        <fullName evidence="2">Uncharacterized mitochondrial protein AtMg00810-like</fullName>
    </submittedName>
</protein>
<dbReference type="RefSeq" id="XP_016501744.1">
    <property type="nucleotide sequence ID" value="XM_016646258.1"/>
</dbReference>
<dbReference type="AlphaFoldDB" id="A0A1S4CLC7"/>
<dbReference type="KEGG" id="nta:107820053"/>
<reference evidence="2" key="1">
    <citation type="submission" date="2025-08" db="UniProtKB">
        <authorList>
            <consortium name="RefSeq"/>
        </authorList>
    </citation>
    <scope>IDENTIFICATION</scope>
</reference>